<proteinExistence type="predicted"/>
<organism evidence="1 2">
    <name type="scientific">Puccinia coronata f. sp. avenae</name>
    <dbReference type="NCBI Taxonomy" id="200324"/>
    <lineage>
        <taxon>Eukaryota</taxon>
        <taxon>Fungi</taxon>
        <taxon>Dikarya</taxon>
        <taxon>Basidiomycota</taxon>
        <taxon>Pucciniomycotina</taxon>
        <taxon>Pucciniomycetes</taxon>
        <taxon>Pucciniales</taxon>
        <taxon>Pucciniaceae</taxon>
        <taxon>Puccinia</taxon>
    </lineage>
</organism>
<name>A0A2N5TM65_9BASI</name>
<protein>
    <submittedName>
        <fullName evidence="1">Uncharacterized protein</fullName>
    </submittedName>
</protein>
<gene>
    <name evidence="1" type="ORF">PCANC_25863</name>
</gene>
<dbReference type="OrthoDB" id="2881727at2759"/>
<dbReference type="EMBL" id="PGCJ01000532">
    <property type="protein sequence ID" value="PLW26606.1"/>
    <property type="molecule type" value="Genomic_DNA"/>
</dbReference>
<dbReference type="STRING" id="200324.A0A2N5TM65"/>
<evidence type="ECO:0000313" key="2">
    <source>
        <dbReference type="Proteomes" id="UP000235388"/>
    </source>
</evidence>
<dbReference type="AlphaFoldDB" id="A0A2N5TM65"/>
<keyword evidence="2" id="KW-1185">Reference proteome</keyword>
<comment type="caution">
    <text evidence="1">The sequence shown here is derived from an EMBL/GenBank/DDBJ whole genome shotgun (WGS) entry which is preliminary data.</text>
</comment>
<evidence type="ECO:0000313" key="1">
    <source>
        <dbReference type="EMBL" id="PLW26606.1"/>
    </source>
</evidence>
<reference evidence="1 2" key="1">
    <citation type="submission" date="2017-11" db="EMBL/GenBank/DDBJ databases">
        <title>De novo assembly and phasing of dikaryotic genomes from two isolates of Puccinia coronata f. sp. avenae, the causal agent of oat crown rust.</title>
        <authorList>
            <person name="Miller M.E."/>
            <person name="Zhang Y."/>
            <person name="Omidvar V."/>
            <person name="Sperschneider J."/>
            <person name="Schwessinger B."/>
            <person name="Raley C."/>
            <person name="Palmer J.M."/>
            <person name="Garnica D."/>
            <person name="Upadhyaya N."/>
            <person name="Rathjen J."/>
            <person name="Taylor J.M."/>
            <person name="Park R.F."/>
            <person name="Dodds P.N."/>
            <person name="Hirsch C.D."/>
            <person name="Kianian S.F."/>
            <person name="Figueroa M."/>
        </authorList>
    </citation>
    <scope>NUCLEOTIDE SEQUENCE [LARGE SCALE GENOMIC DNA]</scope>
    <source>
        <strain evidence="1">12NC29</strain>
    </source>
</reference>
<accession>A0A2N5TM65</accession>
<dbReference type="PANTHER" id="PTHR31912">
    <property type="entry name" value="IP13529P"/>
    <property type="match status" value="1"/>
</dbReference>
<dbReference type="Proteomes" id="UP000235388">
    <property type="component" value="Unassembled WGS sequence"/>
</dbReference>
<sequence>MSFVEHKRSALHQRMVQERDTFLRSVNQTASLLRETHETIVLDHSESSFKDELVGDGIHSPKEPMPTHNGDNPLLSLDPKGYSLFEDVERSLHEEDPPIDWDEYIFEAVNQLADEEIPAAHIISKHRQSSSTQWYPFKSKEYLIASLMLGLPHWTTLRKSRESIRKMLKLELRNQVSIWGKQCYSVSAAQIVAHELLNPYVNPYLDFYPEETHGLHVNKFSQSNKWLKCLGPDLRAPMVSVGNKHFYIFEPTRLASGHIVVPIFFYQEVGNLWAKCVLRPTFVITSNPKRCTITIPTDLSFDSEVLTPIKVSDFALVYSEIQMSNRVFLSQLCSNELCEDTIPPSCRSLPNPWRIKAKGQQIRHVPINLYADDTSGNMSKQWNRHYSFYFTLSGLPPPKVSNLEYNCHFLSTSNQASMLELADQIVDELNVMATDGFAAYDLRLDQEVLAMSVVLCFQGDSPMQAEVTNIPMPNVSLNPCRMCTLHTTKLQLKKGQQYIQDFLHINSSGEHSPVFPRTWIGIQSQTEELWQISKRGVKARFDKASKEYGVSDAINREFAAAMMANKDQEIIAQAKGLDECQSLRLFNTFLRLAVRAVLKQPCLTGGRTGTVQPKHLPAGRTGLSDQFLGPVAQDQPGPVGQICPTSWLSLRSDSVRPTTGQTRLFDHRSSSRVRPVNAGSASNTTFEFTSSCLSGRISRSSSRLHHLSSFNSWMTPNAASGLQCVNSGISYLRLTSATWKSTSVN</sequence>
<dbReference type="PANTHER" id="PTHR31912:SF34">
    <property type="entry name" value="NOTOCHORD-RELATED PROTEIN"/>
    <property type="match status" value="1"/>
</dbReference>